<name>A0A174SWW5_FLAPL</name>
<evidence type="ECO:0000313" key="2">
    <source>
        <dbReference type="Proteomes" id="UP000095746"/>
    </source>
</evidence>
<reference evidence="1 2" key="1">
    <citation type="submission" date="2015-09" db="EMBL/GenBank/DDBJ databases">
        <authorList>
            <consortium name="Pathogen Informatics"/>
        </authorList>
    </citation>
    <scope>NUCLEOTIDE SEQUENCE [LARGE SCALE GENOMIC DNA]</scope>
    <source>
        <strain evidence="1 2">2789STDY5608854</strain>
    </source>
</reference>
<dbReference type="AlphaFoldDB" id="A0A174SWW5"/>
<sequence length="460" mass="47037">MAVRHIGERGRTALHRKIGGDQLDQLGPAHRLLRPEGAVEIAICDAVALGKGHIGGVPVPPLHIGKAAGTRRSAVKQIPLLVYTEAGQHGHRLGPAQGVLRAEPAVISLDVGVVLPGVQIGRLRRLLRLLAIGLRIERQQLRVFRHQPVAEVRLPRDLGQGVVEGQLSLDGCRAVPGALGIAVAGQIVGHSYVKGNTCTLYRIRPPAGHRGVVHALVADVPVDLGADVVDPPLLDPFPAVGVGGVVALIAAGGIGALGQAALIRPHAGGADAVGQPRINGVDALPQCLDQLVDIVPAPVADVGKALAVLGIGGPVGKAAAGVEVVVQVNAVDVILAGQLLRPPHDVLPHLGQAGIEVVVALILHHPVGVELCGVVGGQGLELRRAPLGDAEGIDPGVELQPQGVGPLHPVGQRIKSVFRGGPLCAGEVFAPRVQLGGIEGVGGGPHLENHGVHAHVHTSL</sequence>
<evidence type="ECO:0000313" key="1">
    <source>
        <dbReference type="EMBL" id="CUQ01276.1"/>
    </source>
</evidence>
<protein>
    <submittedName>
        <fullName evidence="1">Uncharacterized protein</fullName>
    </submittedName>
</protein>
<proteinExistence type="predicted"/>
<dbReference type="EMBL" id="CYZT01000619">
    <property type="protein sequence ID" value="CUQ01276.1"/>
    <property type="molecule type" value="Genomic_DNA"/>
</dbReference>
<organism evidence="1 2">
    <name type="scientific">Flavonifractor plautii</name>
    <name type="common">Fusobacterium plautii</name>
    <dbReference type="NCBI Taxonomy" id="292800"/>
    <lineage>
        <taxon>Bacteria</taxon>
        <taxon>Bacillati</taxon>
        <taxon>Bacillota</taxon>
        <taxon>Clostridia</taxon>
        <taxon>Eubacteriales</taxon>
        <taxon>Oscillospiraceae</taxon>
        <taxon>Flavonifractor</taxon>
    </lineage>
</organism>
<gene>
    <name evidence="1" type="ORF">ERS852411_03868</name>
</gene>
<dbReference type="Proteomes" id="UP000095746">
    <property type="component" value="Unassembled WGS sequence"/>
</dbReference>
<accession>A0A174SWW5</accession>